<evidence type="ECO:0000256" key="1">
    <source>
        <dbReference type="ARBA" id="ARBA00023157"/>
    </source>
</evidence>
<evidence type="ECO:0000259" key="3">
    <source>
        <dbReference type="PROSITE" id="PS50041"/>
    </source>
</evidence>
<dbReference type="Proteomes" id="UP001500889">
    <property type="component" value="Chromosome U"/>
</dbReference>
<organism evidence="4 5">
    <name type="scientific">Drosophila madeirensis</name>
    <name type="common">Fruit fly</name>
    <dbReference type="NCBI Taxonomy" id="30013"/>
    <lineage>
        <taxon>Eukaryota</taxon>
        <taxon>Metazoa</taxon>
        <taxon>Ecdysozoa</taxon>
        <taxon>Arthropoda</taxon>
        <taxon>Hexapoda</taxon>
        <taxon>Insecta</taxon>
        <taxon>Pterygota</taxon>
        <taxon>Neoptera</taxon>
        <taxon>Endopterygota</taxon>
        <taxon>Diptera</taxon>
        <taxon>Brachycera</taxon>
        <taxon>Muscomorpha</taxon>
        <taxon>Ephydroidea</taxon>
        <taxon>Drosophilidae</taxon>
        <taxon>Drosophila</taxon>
        <taxon>Sophophora</taxon>
    </lineage>
</organism>
<dbReference type="Gene3D" id="3.10.100.10">
    <property type="entry name" value="Mannose-Binding Protein A, subunit A"/>
    <property type="match status" value="1"/>
</dbReference>
<dbReference type="SUPFAM" id="SSF56436">
    <property type="entry name" value="C-type lectin-like"/>
    <property type="match status" value="1"/>
</dbReference>
<proteinExistence type="predicted"/>
<evidence type="ECO:0000313" key="5">
    <source>
        <dbReference type="Proteomes" id="UP001500889"/>
    </source>
</evidence>
<feature type="chain" id="PRO_5043717564" evidence="2">
    <location>
        <begin position="23"/>
        <end position="181"/>
    </location>
</feature>
<keyword evidence="2" id="KW-0732">Signal</keyword>
<feature type="domain" description="C-type lectin" evidence="3">
    <location>
        <begin position="51"/>
        <end position="169"/>
    </location>
</feature>
<sequence length="181" mass="20180">MSANFTLFLTALGLFSVSLTGAYNIASHVADGVPAYLNITIAPFVQIGDGYYLIEQKVLKTCFQAQLECRKLGADLVSFETRKEMEAVHAHPSITGERLQFWTSGTDLAKQGEHVWFTNSKPLSKDVWFPGEPNNSGGNERCVTLWYKFADSPGLNDLPCERLHRYICEAPTPKTASFVIW</sequence>
<dbReference type="CDD" id="cd00037">
    <property type="entry name" value="CLECT"/>
    <property type="match status" value="1"/>
</dbReference>
<dbReference type="PANTHER" id="PTHR22803">
    <property type="entry name" value="MANNOSE, PHOSPHOLIPASE, LECTIN RECEPTOR RELATED"/>
    <property type="match status" value="1"/>
</dbReference>
<dbReference type="InterPro" id="IPR001304">
    <property type="entry name" value="C-type_lectin-like"/>
</dbReference>
<evidence type="ECO:0000313" key="4">
    <source>
        <dbReference type="EMBL" id="BFF93661.1"/>
    </source>
</evidence>
<dbReference type="InterPro" id="IPR016186">
    <property type="entry name" value="C-type_lectin-like/link_sf"/>
</dbReference>
<accession>A0AAU9FDB0</accession>
<dbReference type="Pfam" id="PF00059">
    <property type="entry name" value="Lectin_C"/>
    <property type="match status" value="1"/>
</dbReference>
<protein>
    <submittedName>
        <fullName evidence="4">C-type lectin 37Da-like</fullName>
    </submittedName>
</protein>
<name>A0AAU9FDB0_DROMD</name>
<dbReference type="EMBL" id="AP029264">
    <property type="protein sequence ID" value="BFF93661.1"/>
    <property type="molecule type" value="Genomic_DNA"/>
</dbReference>
<feature type="signal peptide" evidence="2">
    <location>
        <begin position="1"/>
        <end position="22"/>
    </location>
</feature>
<dbReference type="InterPro" id="IPR016187">
    <property type="entry name" value="CTDL_fold"/>
</dbReference>
<reference evidence="4 5" key="1">
    <citation type="submission" date="2024-02" db="EMBL/GenBank/DDBJ databases">
        <title>A chromosome-level genome assembly of Drosophila madeirensis, a fruit fly species endemic to Madeira island.</title>
        <authorList>
            <person name="Tomihara K."/>
            <person name="Llopart A."/>
            <person name="Yamamoto D."/>
        </authorList>
    </citation>
    <scope>NUCLEOTIDE SEQUENCE [LARGE SCALE GENOMIC DNA]</scope>
    <source>
        <strain evidence="4 5">RF1</strain>
    </source>
</reference>
<gene>
    <name evidence="4" type="ORF">DMAD_11473</name>
</gene>
<dbReference type="PROSITE" id="PS00615">
    <property type="entry name" value="C_TYPE_LECTIN_1"/>
    <property type="match status" value="1"/>
</dbReference>
<keyword evidence="1" id="KW-1015">Disulfide bond</keyword>
<dbReference type="PROSITE" id="PS50041">
    <property type="entry name" value="C_TYPE_LECTIN_2"/>
    <property type="match status" value="1"/>
</dbReference>
<keyword evidence="5" id="KW-1185">Reference proteome</keyword>
<dbReference type="InterPro" id="IPR018378">
    <property type="entry name" value="C-type_lectin_CS"/>
</dbReference>
<dbReference type="AlphaFoldDB" id="A0AAU9FDB0"/>
<evidence type="ECO:0000256" key="2">
    <source>
        <dbReference type="SAM" id="SignalP"/>
    </source>
</evidence>
<dbReference type="SMART" id="SM00034">
    <property type="entry name" value="CLECT"/>
    <property type="match status" value="1"/>
</dbReference>
<dbReference type="InterPro" id="IPR050111">
    <property type="entry name" value="C-type_lectin/snaclec_domain"/>
</dbReference>